<evidence type="ECO:0000313" key="2">
    <source>
        <dbReference type="Proteomes" id="UP000294513"/>
    </source>
</evidence>
<proteinExistence type="predicted"/>
<keyword evidence="2" id="KW-1185">Reference proteome</keyword>
<protein>
    <submittedName>
        <fullName evidence="1">Uncharacterized protein</fullName>
    </submittedName>
</protein>
<reference evidence="1 2" key="1">
    <citation type="submission" date="2019-03" db="EMBL/GenBank/DDBJ databases">
        <title>Draft genome sequences of novel Actinobacteria.</title>
        <authorList>
            <person name="Sahin N."/>
            <person name="Ay H."/>
            <person name="Saygin H."/>
        </authorList>
    </citation>
    <scope>NUCLEOTIDE SEQUENCE [LARGE SCALE GENOMIC DNA]</scope>
    <source>
        <strain evidence="1 2">H3C3</strain>
    </source>
</reference>
<organism evidence="1 2">
    <name type="scientific">Actinomadura rubrisoli</name>
    <dbReference type="NCBI Taxonomy" id="2530368"/>
    <lineage>
        <taxon>Bacteria</taxon>
        <taxon>Bacillati</taxon>
        <taxon>Actinomycetota</taxon>
        <taxon>Actinomycetes</taxon>
        <taxon>Streptosporangiales</taxon>
        <taxon>Thermomonosporaceae</taxon>
        <taxon>Actinomadura</taxon>
    </lineage>
</organism>
<gene>
    <name evidence="1" type="ORF">E1298_00820</name>
</gene>
<evidence type="ECO:0000313" key="1">
    <source>
        <dbReference type="EMBL" id="TDD97605.1"/>
    </source>
</evidence>
<dbReference type="OrthoDB" id="9910658at2"/>
<dbReference type="RefSeq" id="WP_131888767.1">
    <property type="nucleotide sequence ID" value="NZ_SMKU01000002.1"/>
</dbReference>
<name>A0A4R5CDL1_9ACTN</name>
<dbReference type="EMBL" id="SMKU01000002">
    <property type="protein sequence ID" value="TDD97605.1"/>
    <property type="molecule type" value="Genomic_DNA"/>
</dbReference>
<accession>A0A4R5CDL1</accession>
<comment type="caution">
    <text evidence="1">The sequence shown here is derived from an EMBL/GenBank/DDBJ whole genome shotgun (WGS) entry which is preliminary data.</text>
</comment>
<dbReference type="Proteomes" id="UP000294513">
    <property type="component" value="Unassembled WGS sequence"/>
</dbReference>
<sequence>MSIRAIKIGCDTPACWAFCKIDQPTADKAREYAAERWGWTRRDGLDICDPCSRGNTPQARGES</sequence>
<dbReference type="AlphaFoldDB" id="A0A4R5CDL1"/>